<dbReference type="EMBL" id="JACJSK010000001">
    <property type="protein sequence ID" value="MBD2542310.1"/>
    <property type="molecule type" value="Genomic_DNA"/>
</dbReference>
<dbReference type="PANTHER" id="PTHR43065">
    <property type="entry name" value="SENSOR HISTIDINE KINASE"/>
    <property type="match status" value="1"/>
</dbReference>
<organism evidence="8 9">
    <name type="scientific">Planktothricoides raciborskii FACHB-1370</name>
    <dbReference type="NCBI Taxonomy" id="2949576"/>
    <lineage>
        <taxon>Bacteria</taxon>
        <taxon>Bacillati</taxon>
        <taxon>Cyanobacteriota</taxon>
        <taxon>Cyanophyceae</taxon>
        <taxon>Oscillatoriophycideae</taxon>
        <taxon>Oscillatoriales</taxon>
        <taxon>Oscillatoriaceae</taxon>
        <taxon>Planktothricoides</taxon>
    </lineage>
</organism>
<keyword evidence="4 8" id="KW-0418">Kinase</keyword>
<dbReference type="SUPFAM" id="SSF54631">
    <property type="entry name" value="CBS-domain pair"/>
    <property type="match status" value="2"/>
</dbReference>
<name>A0ABR8E9G6_9CYAN</name>
<dbReference type="InterPro" id="IPR003594">
    <property type="entry name" value="HATPase_dom"/>
</dbReference>
<dbReference type="Gene3D" id="3.30.565.10">
    <property type="entry name" value="Histidine kinase-like ATPase, C-terminal domain"/>
    <property type="match status" value="1"/>
</dbReference>
<evidence type="ECO:0000256" key="2">
    <source>
        <dbReference type="ARBA" id="ARBA00012438"/>
    </source>
</evidence>
<dbReference type="SUPFAM" id="SSF55874">
    <property type="entry name" value="ATPase domain of HSP90 chaperone/DNA topoisomerase II/histidine kinase"/>
    <property type="match status" value="1"/>
</dbReference>
<dbReference type="InterPro" id="IPR003661">
    <property type="entry name" value="HisK_dim/P_dom"/>
</dbReference>
<dbReference type="PROSITE" id="PS50109">
    <property type="entry name" value="HIS_KIN"/>
    <property type="match status" value="1"/>
</dbReference>
<comment type="caution">
    <text evidence="8">The sequence shown here is derived from an EMBL/GenBank/DDBJ whole genome shotgun (WGS) entry which is preliminary data.</text>
</comment>
<feature type="coiled-coil region" evidence="6">
    <location>
        <begin position="332"/>
        <end position="380"/>
    </location>
</feature>
<accession>A0ABR8E9G6</accession>
<comment type="catalytic activity">
    <reaction evidence="1">
        <text>ATP + protein L-histidine = ADP + protein N-phospho-L-histidine.</text>
        <dbReference type="EC" id="2.7.13.3"/>
    </reaction>
</comment>
<dbReference type="SUPFAM" id="SSF47384">
    <property type="entry name" value="Homodimeric domain of signal transducing histidine kinase"/>
    <property type="match status" value="1"/>
</dbReference>
<keyword evidence="4 8" id="KW-0808">Transferase</keyword>
<dbReference type="Gene3D" id="1.10.287.130">
    <property type="match status" value="1"/>
</dbReference>
<feature type="coiled-coil region" evidence="6">
    <location>
        <begin position="406"/>
        <end position="440"/>
    </location>
</feature>
<gene>
    <name evidence="8" type="ORF">H6G72_00115</name>
</gene>
<dbReference type="PRINTS" id="PR00344">
    <property type="entry name" value="BCTRLSENSOR"/>
</dbReference>
<evidence type="ECO:0000256" key="5">
    <source>
        <dbReference type="ARBA" id="ARBA00023012"/>
    </source>
</evidence>
<feature type="domain" description="Histidine kinase" evidence="7">
    <location>
        <begin position="449"/>
        <end position="712"/>
    </location>
</feature>
<keyword evidence="5" id="KW-0902">Two-component regulatory system</keyword>
<evidence type="ECO:0000313" key="8">
    <source>
        <dbReference type="EMBL" id="MBD2542310.1"/>
    </source>
</evidence>
<evidence type="ECO:0000256" key="4">
    <source>
        <dbReference type="ARBA" id="ARBA00022777"/>
    </source>
</evidence>
<dbReference type="InterPro" id="IPR005467">
    <property type="entry name" value="His_kinase_dom"/>
</dbReference>
<dbReference type="Pfam" id="PF00512">
    <property type="entry name" value="HisKA"/>
    <property type="match status" value="1"/>
</dbReference>
<reference evidence="8 9" key="1">
    <citation type="journal article" date="2020" name="ISME J.">
        <title>Comparative genomics reveals insights into cyanobacterial evolution and habitat adaptation.</title>
        <authorList>
            <person name="Chen M.Y."/>
            <person name="Teng W.K."/>
            <person name="Zhao L."/>
            <person name="Hu C.X."/>
            <person name="Zhou Y.K."/>
            <person name="Han B.P."/>
            <person name="Song L.R."/>
            <person name="Shu W.S."/>
        </authorList>
    </citation>
    <scope>NUCLEOTIDE SEQUENCE [LARGE SCALE GENOMIC DNA]</scope>
    <source>
        <strain evidence="8 9">FACHB-1370</strain>
    </source>
</reference>
<evidence type="ECO:0000259" key="7">
    <source>
        <dbReference type="PROSITE" id="PS50109"/>
    </source>
</evidence>
<dbReference type="InterPro" id="IPR046342">
    <property type="entry name" value="CBS_dom_sf"/>
</dbReference>
<evidence type="ECO:0000256" key="6">
    <source>
        <dbReference type="SAM" id="Coils"/>
    </source>
</evidence>
<evidence type="ECO:0000313" key="9">
    <source>
        <dbReference type="Proteomes" id="UP000641954"/>
    </source>
</evidence>
<dbReference type="SMART" id="SM00387">
    <property type="entry name" value="HATPase_c"/>
    <property type="match status" value="1"/>
</dbReference>
<dbReference type="InterPro" id="IPR036890">
    <property type="entry name" value="HATPase_C_sf"/>
</dbReference>
<keyword evidence="9" id="KW-1185">Reference proteome</keyword>
<dbReference type="InterPro" id="IPR004358">
    <property type="entry name" value="Sig_transdc_His_kin-like_C"/>
</dbReference>
<keyword evidence="6" id="KW-0175">Coiled coil</keyword>
<dbReference type="EC" id="2.7.13.3" evidence="2"/>
<proteinExistence type="predicted"/>
<dbReference type="RefSeq" id="WP_054465589.1">
    <property type="nucleotide sequence ID" value="NZ_JACJSK010000001.1"/>
</dbReference>
<dbReference type="InterPro" id="IPR036097">
    <property type="entry name" value="HisK_dim/P_sf"/>
</dbReference>
<dbReference type="Gene3D" id="3.10.580.10">
    <property type="entry name" value="CBS-domain"/>
    <property type="match status" value="2"/>
</dbReference>
<keyword evidence="3" id="KW-0597">Phosphoprotein</keyword>
<dbReference type="CDD" id="cd00082">
    <property type="entry name" value="HisKA"/>
    <property type="match status" value="1"/>
</dbReference>
<dbReference type="Proteomes" id="UP000641954">
    <property type="component" value="Unassembled WGS sequence"/>
</dbReference>
<dbReference type="SMART" id="SM00388">
    <property type="entry name" value="HisKA"/>
    <property type="match status" value="1"/>
</dbReference>
<dbReference type="PANTHER" id="PTHR43065:SF50">
    <property type="entry name" value="HISTIDINE KINASE"/>
    <property type="match status" value="1"/>
</dbReference>
<evidence type="ECO:0000256" key="3">
    <source>
        <dbReference type="ARBA" id="ARBA00022553"/>
    </source>
</evidence>
<dbReference type="GO" id="GO:0016301">
    <property type="term" value="F:kinase activity"/>
    <property type="evidence" value="ECO:0007669"/>
    <property type="project" value="UniProtKB-KW"/>
</dbReference>
<protein>
    <recommendedName>
        <fullName evidence="2">histidine kinase</fullName>
        <ecNumber evidence="2">2.7.13.3</ecNumber>
    </recommendedName>
</protein>
<sequence>MSNQTSLINPTFLKSALDRHPQFVTPNISVREISEEISHLNASCPLFASKNYPELPDYPGANMASGYMLVVSESAISADAYNPTLNTENMLKISDILGIVTVPDILQAIAEKKPGTNFTVVDVMNPNLLTLYQAQAEDIFSIANLWRQSGIYPILVSDTSGFFLGAIAPSKIVQQLESLESGENWLKWHSLKNVLNQKVIPALLSDSLAKIAQLMRQNQGSYVLIFEELNAQREAIAQPEHIPTPLGIVTDQDIVNYWAIGLDLSTIKAKSVIDHPLPAIGVAASLWSAQKSMGQWQTSALVVSSDQGEFMGVIDRTSWLKTLDPAEMYQTIAQLQQNLESKTEAVNRKNTELQAEIAKRRKAETTLETIQKNLESYVAECTADLKVVNEQLKKEILHQQEVETALRKSEAQSREQARQLEIAIEKLQKTQAKLIQMEKMSGLGQLVAGIAHEINNPINFIYGNITHASTYITDLLKLLNIYQNTYPNPSQEIEQIIEEIELDFLANDLHKILHSMQAGAERIRQIVQSLRNFSRLDEAAIKEVDLHEGLESTLMILQHRLKGKLGKPNIEVYKDYGNLPKVECYPSLLNQVFMNLLNNALDALENKEPPQLITIKTRAFTVDNSQLETTEDSEGVKNYVRISIIDNGRGIEETVQKRLFEPFFTTKPVGKGTGLGLSVSYQIVVEKHSGRLDVISAPGEGTELIIEIPVKPTHHPEPPLFEKA</sequence>
<evidence type="ECO:0000256" key="1">
    <source>
        <dbReference type="ARBA" id="ARBA00000085"/>
    </source>
</evidence>
<dbReference type="Pfam" id="PF02518">
    <property type="entry name" value="HATPase_c"/>
    <property type="match status" value="1"/>
</dbReference>